<organism evidence="14 15">
    <name type="scientific">Mizuhopecten yessoensis</name>
    <name type="common">Japanese scallop</name>
    <name type="synonym">Patinopecten yessoensis</name>
    <dbReference type="NCBI Taxonomy" id="6573"/>
    <lineage>
        <taxon>Eukaryota</taxon>
        <taxon>Metazoa</taxon>
        <taxon>Spiralia</taxon>
        <taxon>Lophotrochozoa</taxon>
        <taxon>Mollusca</taxon>
        <taxon>Bivalvia</taxon>
        <taxon>Autobranchia</taxon>
        <taxon>Pteriomorphia</taxon>
        <taxon>Pectinida</taxon>
        <taxon>Pectinoidea</taxon>
        <taxon>Pectinidae</taxon>
        <taxon>Mizuhopecten</taxon>
    </lineage>
</organism>
<evidence type="ECO:0000256" key="2">
    <source>
        <dbReference type="ARBA" id="ARBA00001946"/>
    </source>
</evidence>
<dbReference type="CDD" id="cd04694">
    <property type="entry name" value="NUDIX_Nudt17"/>
    <property type="match status" value="1"/>
</dbReference>
<dbReference type="InterPro" id="IPR015797">
    <property type="entry name" value="NUDIX_hydrolase-like_dom_sf"/>
</dbReference>
<dbReference type="PROSITE" id="PS51462">
    <property type="entry name" value="NUDIX"/>
    <property type="match status" value="1"/>
</dbReference>
<dbReference type="InterPro" id="IPR050241">
    <property type="entry name" value="NAD-cap_RNA_hydrolase_NudC"/>
</dbReference>
<dbReference type="STRING" id="6573.A0A210Q349"/>
<evidence type="ECO:0000256" key="1">
    <source>
        <dbReference type="ARBA" id="ARBA00001936"/>
    </source>
</evidence>
<dbReference type="Pfam" id="PF00293">
    <property type="entry name" value="NUDIX"/>
    <property type="match status" value="1"/>
</dbReference>
<keyword evidence="5" id="KW-0378">Hydrolase</keyword>
<comment type="similarity">
    <text evidence="3">Belongs to the Nudix hydrolase family.</text>
</comment>
<keyword evidence="6" id="KW-0460">Magnesium</keyword>
<comment type="caution">
    <text evidence="14">The sequence shown here is derived from an EMBL/GenBank/DDBJ whole genome shotgun (WGS) entry which is preliminary data.</text>
</comment>
<evidence type="ECO:0000256" key="3">
    <source>
        <dbReference type="ARBA" id="ARBA00005582"/>
    </source>
</evidence>
<evidence type="ECO:0000256" key="5">
    <source>
        <dbReference type="ARBA" id="ARBA00022801"/>
    </source>
</evidence>
<evidence type="ECO:0000256" key="10">
    <source>
        <dbReference type="ARBA" id="ARBA00093415"/>
    </source>
</evidence>
<dbReference type="InterPro" id="IPR000086">
    <property type="entry name" value="NUDIX_hydrolase_dom"/>
</dbReference>
<evidence type="ECO:0000256" key="11">
    <source>
        <dbReference type="ARBA" id="ARBA00093621"/>
    </source>
</evidence>
<evidence type="ECO:0000256" key="4">
    <source>
        <dbReference type="ARBA" id="ARBA00022723"/>
    </source>
</evidence>
<dbReference type="GO" id="GO:0005829">
    <property type="term" value="C:cytosol"/>
    <property type="evidence" value="ECO:0007669"/>
    <property type="project" value="TreeGrafter"/>
</dbReference>
<keyword evidence="15" id="KW-1185">Reference proteome</keyword>
<sequence>MSSKQNRMAASGRILVYLKRKGHDHTPTIAKFTQSVLDCFVEDKSINQSEVFVELVDNHLIVTDDKLESRHNSIKIRRPSFCPIHNLRKDDIGALPEDILNRGIDVGAAVILESADNKILLTRRSKSLRTFPGIWVPPGGHVEKDETFIEAGLRELHEETGLKILPSQCVGGNVQILALWESVFPPKLTLGLPKRHHVVVYLYGKLTSDLTSDVLTESIQLQPEEAEACVWLDRKISQDIVARNEEEKSDIDFNQLNLPDMLKGLIIRDEDKKQVTSDVPLRPLFNTSSDTSDGERVSTGTKFALEEWLNKTSKSAAL</sequence>
<dbReference type="GO" id="GO:0006742">
    <property type="term" value="P:NADP+ catabolic process"/>
    <property type="evidence" value="ECO:0007669"/>
    <property type="project" value="TreeGrafter"/>
</dbReference>
<name>A0A210Q349_MIZYE</name>
<feature type="domain" description="Nudix hydrolase" evidence="13">
    <location>
        <begin position="101"/>
        <end position="255"/>
    </location>
</feature>
<dbReference type="OrthoDB" id="447842at2759"/>
<accession>A0A210Q349</accession>
<evidence type="ECO:0000256" key="6">
    <source>
        <dbReference type="ARBA" id="ARBA00022842"/>
    </source>
</evidence>
<dbReference type="PANTHER" id="PTHR42904:SF1">
    <property type="entry name" value="NUCLEOSIDE DIPHOSPHATE-LINKED MOIETY X MOTIF 17"/>
    <property type="match status" value="1"/>
</dbReference>
<comment type="catalytic activity">
    <reaction evidence="9">
        <text>a 5'-end (N(7)-methyl 5'-triphosphoguanosine)-ribonucleoside in mRNA + H2O = N(7)-methyl-GDP + a 5'-end phospho-ribonucleoside in mRNA + 2 H(+)</text>
        <dbReference type="Rhea" id="RHEA:67484"/>
        <dbReference type="Rhea" id="RHEA-COMP:15692"/>
        <dbReference type="Rhea" id="RHEA-COMP:17167"/>
        <dbReference type="ChEBI" id="CHEBI:15377"/>
        <dbReference type="ChEBI" id="CHEBI:15378"/>
        <dbReference type="ChEBI" id="CHEBI:63714"/>
        <dbReference type="ChEBI" id="CHEBI:138282"/>
        <dbReference type="ChEBI" id="CHEBI:156461"/>
        <dbReference type="EC" id="3.6.1.62"/>
    </reaction>
</comment>
<dbReference type="InterPro" id="IPR033716">
    <property type="entry name" value="Nudt17_dom"/>
</dbReference>
<dbReference type="SUPFAM" id="SSF55811">
    <property type="entry name" value="Nudix"/>
    <property type="match status" value="1"/>
</dbReference>
<keyword evidence="4" id="KW-0479">Metal-binding</keyword>
<proteinExistence type="inferred from homology"/>
<dbReference type="Gene3D" id="3.90.79.10">
    <property type="entry name" value="Nucleoside Triphosphate Pyrophosphohydrolase"/>
    <property type="match status" value="1"/>
</dbReference>
<dbReference type="Proteomes" id="UP000242188">
    <property type="component" value="Unassembled WGS sequence"/>
</dbReference>
<evidence type="ECO:0000256" key="12">
    <source>
        <dbReference type="ARBA" id="ARBA00093663"/>
    </source>
</evidence>
<dbReference type="GO" id="GO:0140933">
    <property type="term" value="F:5'-(N(7)-methylguanosine 5'-triphospho)-[mRNA] hydrolase activity"/>
    <property type="evidence" value="ECO:0007669"/>
    <property type="project" value="UniProtKB-EC"/>
</dbReference>
<comment type="function">
    <text evidence="10">Acts as a decapping enzyme capable of hydrolyzing monomethylated capped RNAs (in vitro). Hydrolyzes monomethylated capped RNA after alpha and beta phosphates to form N(7)-methyl-GDP. Shows low activity towards unmethylated capped RNA.</text>
</comment>
<comment type="cofactor">
    <cofactor evidence="1">
        <name>Mn(2+)</name>
        <dbReference type="ChEBI" id="CHEBI:29035"/>
    </cofactor>
</comment>
<dbReference type="AlphaFoldDB" id="A0A210Q349"/>
<dbReference type="PANTHER" id="PTHR42904">
    <property type="entry name" value="NUDIX HYDROLASE, NUDC SUBFAMILY"/>
    <property type="match status" value="1"/>
</dbReference>
<dbReference type="EMBL" id="NEDP02005156">
    <property type="protein sequence ID" value="OWF43171.1"/>
    <property type="molecule type" value="Genomic_DNA"/>
</dbReference>
<dbReference type="GO" id="GO:0046872">
    <property type="term" value="F:metal ion binding"/>
    <property type="evidence" value="ECO:0007669"/>
    <property type="project" value="UniProtKB-KW"/>
</dbReference>
<dbReference type="EC" id="3.6.1.62" evidence="8"/>
<gene>
    <name evidence="14" type="ORF">KP79_PYT15172</name>
</gene>
<evidence type="ECO:0000256" key="8">
    <source>
        <dbReference type="ARBA" id="ARBA00026102"/>
    </source>
</evidence>
<evidence type="ECO:0000256" key="7">
    <source>
        <dbReference type="ARBA" id="ARBA00023211"/>
    </source>
</evidence>
<evidence type="ECO:0000313" key="15">
    <source>
        <dbReference type="Proteomes" id="UP000242188"/>
    </source>
</evidence>
<keyword evidence="7" id="KW-0464">Manganese</keyword>
<dbReference type="GO" id="GO:0005777">
    <property type="term" value="C:peroxisome"/>
    <property type="evidence" value="ECO:0007669"/>
    <property type="project" value="TreeGrafter"/>
</dbReference>
<evidence type="ECO:0000256" key="9">
    <source>
        <dbReference type="ARBA" id="ARBA00093205"/>
    </source>
</evidence>
<dbReference type="GO" id="GO:0035529">
    <property type="term" value="F:NADH pyrophosphatase activity"/>
    <property type="evidence" value="ECO:0007669"/>
    <property type="project" value="TreeGrafter"/>
</dbReference>
<comment type="cofactor">
    <cofactor evidence="2">
        <name>Mg(2+)</name>
        <dbReference type="ChEBI" id="CHEBI:18420"/>
    </cofactor>
</comment>
<dbReference type="GO" id="GO:0019677">
    <property type="term" value="P:NAD+ catabolic process"/>
    <property type="evidence" value="ECO:0007669"/>
    <property type="project" value="TreeGrafter"/>
</dbReference>
<reference evidence="14 15" key="1">
    <citation type="journal article" date="2017" name="Nat. Ecol. Evol.">
        <title>Scallop genome provides insights into evolution of bilaterian karyotype and development.</title>
        <authorList>
            <person name="Wang S."/>
            <person name="Zhang J."/>
            <person name="Jiao W."/>
            <person name="Li J."/>
            <person name="Xun X."/>
            <person name="Sun Y."/>
            <person name="Guo X."/>
            <person name="Huan P."/>
            <person name="Dong B."/>
            <person name="Zhang L."/>
            <person name="Hu X."/>
            <person name="Sun X."/>
            <person name="Wang J."/>
            <person name="Zhao C."/>
            <person name="Wang Y."/>
            <person name="Wang D."/>
            <person name="Huang X."/>
            <person name="Wang R."/>
            <person name="Lv J."/>
            <person name="Li Y."/>
            <person name="Zhang Z."/>
            <person name="Liu B."/>
            <person name="Lu W."/>
            <person name="Hui Y."/>
            <person name="Liang J."/>
            <person name="Zhou Z."/>
            <person name="Hou R."/>
            <person name="Li X."/>
            <person name="Liu Y."/>
            <person name="Li H."/>
            <person name="Ning X."/>
            <person name="Lin Y."/>
            <person name="Zhao L."/>
            <person name="Xing Q."/>
            <person name="Dou J."/>
            <person name="Li Y."/>
            <person name="Mao J."/>
            <person name="Guo H."/>
            <person name="Dou H."/>
            <person name="Li T."/>
            <person name="Mu C."/>
            <person name="Jiang W."/>
            <person name="Fu Q."/>
            <person name="Fu X."/>
            <person name="Miao Y."/>
            <person name="Liu J."/>
            <person name="Yu Q."/>
            <person name="Li R."/>
            <person name="Liao H."/>
            <person name="Li X."/>
            <person name="Kong Y."/>
            <person name="Jiang Z."/>
            <person name="Chourrout D."/>
            <person name="Li R."/>
            <person name="Bao Z."/>
        </authorList>
    </citation>
    <scope>NUCLEOTIDE SEQUENCE [LARGE SCALE GENOMIC DNA]</scope>
    <source>
        <strain evidence="14 15">PY_sf001</strain>
    </source>
</reference>
<evidence type="ECO:0000259" key="13">
    <source>
        <dbReference type="PROSITE" id="PS51462"/>
    </source>
</evidence>
<protein>
    <recommendedName>
        <fullName evidence="11">m7GpppN-mRNA hydrolase NUDT17</fullName>
        <ecNumber evidence="8">3.6.1.62</ecNumber>
    </recommendedName>
    <alternativeName>
        <fullName evidence="12">Nucleoside diphosphate-linked moiety X motif 17</fullName>
    </alternativeName>
</protein>
<evidence type="ECO:0000313" key="14">
    <source>
        <dbReference type="EMBL" id="OWF43171.1"/>
    </source>
</evidence>